<evidence type="ECO:0000313" key="5">
    <source>
        <dbReference type="Proteomes" id="UP001497482"/>
    </source>
</evidence>
<dbReference type="InterPro" id="IPR001079">
    <property type="entry name" value="Galectin_CRD"/>
</dbReference>
<evidence type="ECO:0000259" key="3">
    <source>
        <dbReference type="PROSITE" id="PS51304"/>
    </source>
</evidence>
<sequence length="162" mass="17867">MMARAHIHSPIFISVGATRGPWALIPDIDKALWVFFGSLCAPHLPPQLPSLHFIKSTAKAPNTEQGIHQLPAQRDDVISEGRLQGEKAVDLMCGSSVSPRADVAFHLNPRVKKKRVVCNSLVQEPQIHKVMPLRPGEAFELLILVLSHQSVCLLSIAVMLKY</sequence>
<dbReference type="GO" id="GO:0030246">
    <property type="term" value="F:carbohydrate binding"/>
    <property type="evidence" value="ECO:0007669"/>
    <property type="project" value="UniProtKB-UniRule"/>
</dbReference>
<protein>
    <recommendedName>
        <fullName evidence="2">Galectin</fullName>
    </recommendedName>
</protein>
<dbReference type="SUPFAM" id="SSF49899">
    <property type="entry name" value="Concanavalin A-like lectins/glucanases"/>
    <property type="match status" value="1"/>
</dbReference>
<evidence type="ECO:0000313" key="4">
    <source>
        <dbReference type="EMBL" id="CAL1586074.1"/>
    </source>
</evidence>
<dbReference type="EMBL" id="OZ035839">
    <property type="protein sequence ID" value="CAL1586074.1"/>
    <property type="molecule type" value="Genomic_DNA"/>
</dbReference>
<proteinExistence type="predicted"/>
<dbReference type="AlphaFoldDB" id="A0AAV2KF23"/>
<gene>
    <name evidence="4" type="ORF">KC01_LOCUS16212</name>
</gene>
<evidence type="ECO:0000256" key="2">
    <source>
        <dbReference type="RuleBase" id="RU102079"/>
    </source>
</evidence>
<accession>A0AAV2KF23</accession>
<dbReference type="Pfam" id="PF00337">
    <property type="entry name" value="Gal-bind_lectin"/>
    <property type="match status" value="1"/>
</dbReference>
<dbReference type="SMART" id="SM00908">
    <property type="entry name" value="Gal-bind_lectin"/>
    <property type="match status" value="1"/>
</dbReference>
<name>A0AAV2KF23_KNICA</name>
<dbReference type="InterPro" id="IPR013320">
    <property type="entry name" value="ConA-like_dom_sf"/>
</dbReference>
<reference evidence="4 5" key="1">
    <citation type="submission" date="2024-04" db="EMBL/GenBank/DDBJ databases">
        <authorList>
            <person name="Waldvogel A.-M."/>
            <person name="Schoenle A."/>
        </authorList>
    </citation>
    <scope>NUCLEOTIDE SEQUENCE [LARGE SCALE GENOMIC DNA]</scope>
</reference>
<organism evidence="4 5">
    <name type="scientific">Knipowitschia caucasica</name>
    <name type="common">Caucasian dwarf goby</name>
    <name type="synonym">Pomatoschistus caucasicus</name>
    <dbReference type="NCBI Taxonomy" id="637954"/>
    <lineage>
        <taxon>Eukaryota</taxon>
        <taxon>Metazoa</taxon>
        <taxon>Chordata</taxon>
        <taxon>Craniata</taxon>
        <taxon>Vertebrata</taxon>
        <taxon>Euteleostomi</taxon>
        <taxon>Actinopterygii</taxon>
        <taxon>Neopterygii</taxon>
        <taxon>Teleostei</taxon>
        <taxon>Neoteleostei</taxon>
        <taxon>Acanthomorphata</taxon>
        <taxon>Gobiaria</taxon>
        <taxon>Gobiiformes</taxon>
        <taxon>Gobioidei</taxon>
        <taxon>Gobiidae</taxon>
        <taxon>Gobiinae</taxon>
        <taxon>Knipowitschia</taxon>
    </lineage>
</organism>
<feature type="domain" description="Galectin" evidence="3">
    <location>
        <begin position="40"/>
        <end position="162"/>
    </location>
</feature>
<dbReference type="Gene3D" id="2.60.120.200">
    <property type="match status" value="1"/>
</dbReference>
<dbReference type="PROSITE" id="PS51304">
    <property type="entry name" value="GALECTIN"/>
    <property type="match status" value="1"/>
</dbReference>
<dbReference type="Proteomes" id="UP001497482">
    <property type="component" value="Chromosome 17"/>
</dbReference>
<keyword evidence="1 2" id="KW-0430">Lectin</keyword>
<keyword evidence="5" id="KW-1185">Reference proteome</keyword>
<evidence type="ECO:0000256" key="1">
    <source>
        <dbReference type="ARBA" id="ARBA00022734"/>
    </source>
</evidence>